<name>A0A0R1XT22_9LACO</name>
<reference evidence="3 4" key="1">
    <citation type="journal article" date="2015" name="Genome Announc.">
        <title>Expanding the biotechnology potential of lactobacilli through comparative genomics of 213 strains and associated genera.</title>
        <authorList>
            <person name="Sun Z."/>
            <person name="Harris H.M."/>
            <person name="McCann A."/>
            <person name="Guo C."/>
            <person name="Argimon S."/>
            <person name="Zhang W."/>
            <person name="Yang X."/>
            <person name="Jeffery I.B."/>
            <person name="Cooney J.C."/>
            <person name="Kagawa T.F."/>
            <person name="Liu W."/>
            <person name="Song Y."/>
            <person name="Salvetti E."/>
            <person name="Wrobel A."/>
            <person name="Rasinkangas P."/>
            <person name="Parkhill J."/>
            <person name="Rea M.C."/>
            <person name="O'Sullivan O."/>
            <person name="Ritari J."/>
            <person name="Douillard F.P."/>
            <person name="Paul Ross R."/>
            <person name="Yang R."/>
            <person name="Briner A.E."/>
            <person name="Felis G.E."/>
            <person name="de Vos W.M."/>
            <person name="Barrangou R."/>
            <person name="Klaenhammer T.R."/>
            <person name="Caufield P.W."/>
            <person name="Cui Y."/>
            <person name="Zhang H."/>
            <person name="O'Toole P.W."/>
        </authorList>
    </citation>
    <scope>NUCLEOTIDE SEQUENCE [LARGE SCALE GENOMIC DNA]</scope>
    <source>
        <strain evidence="3 4">DSM 18527</strain>
    </source>
</reference>
<proteinExistence type="predicted"/>
<dbReference type="RefSeq" id="WP_057002634.1">
    <property type="nucleotide sequence ID" value="NZ_AZGA01000054.1"/>
</dbReference>
<dbReference type="PANTHER" id="PTHR48081">
    <property type="entry name" value="AB HYDROLASE SUPERFAMILY PROTEIN C4A8.06C"/>
    <property type="match status" value="1"/>
</dbReference>
<accession>A0A0R1XT22</accession>
<dbReference type="SUPFAM" id="SSF53474">
    <property type="entry name" value="alpha/beta-Hydrolases"/>
    <property type="match status" value="1"/>
</dbReference>
<comment type="caution">
    <text evidence="3">The sequence shown here is derived from an EMBL/GenBank/DDBJ whole genome shotgun (WGS) entry which is preliminary data.</text>
</comment>
<dbReference type="InterPro" id="IPR029058">
    <property type="entry name" value="AB_hydrolase_fold"/>
</dbReference>
<keyword evidence="1" id="KW-0378">Hydrolase</keyword>
<dbReference type="AlphaFoldDB" id="A0A0R1XT22"/>
<dbReference type="PATRIC" id="fig|1423734.3.peg.2937"/>
<evidence type="ECO:0000313" key="4">
    <source>
        <dbReference type="Proteomes" id="UP000051236"/>
    </source>
</evidence>
<dbReference type="PANTHER" id="PTHR48081:SF6">
    <property type="entry name" value="PEPTIDASE S9 PROLYL OLIGOPEPTIDASE CATALYTIC DOMAIN-CONTAINING PROTEIN"/>
    <property type="match status" value="1"/>
</dbReference>
<evidence type="ECO:0000256" key="1">
    <source>
        <dbReference type="ARBA" id="ARBA00022801"/>
    </source>
</evidence>
<evidence type="ECO:0000313" key="3">
    <source>
        <dbReference type="EMBL" id="KRM33320.1"/>
    </source>
</evidence>
<keyword evidence="4" id="KW-1185">Reference proteome</keyword>
<dbReference type="InterPro" id="IPR050300">
    <property type="entry name" value="GDXG_lipolytic_enzyme"/>
</dbReference>
<gene>
    <name evidence="3" type="ORF">FC83_GL002887</name>
</gene>
<dbReference type="Gene3D" id="3.40.50.1820">
    <property type="entry name" value="alpha/beta hydrolase"/>
    <property type="match status" value="1"/>
</dbReference>
<organism evidence="3 4">
    <name type="scientific">Agrilactobacillus composti DSM 18527 = JCM 14202</name>
    <dbReference type="NCBI Taxonomy" id="1423734"/>
    <lineage>
        <taxon>Bacteria</taxon>
        <taxon>Bacillati</taxon>
        <taxon>Bacillota</taxon>
        <taxon>Bacilli</taxon>
        <taxon>Lactobacillales</taxon>
        <taxon>Lactobacillaceae</taxon>
        <taxon>Agrilactobacillus</taxon>
    </lineage>
</organism>
<dbReference type="EMBL" id="AZGA01000054">
    <property type="protein sequence ID" value="KRM33320.1"/>
    <property type="molecule type" value="Genomic_DNA"/>
</dbReference>
<dbReference type="GO" id="GO:0016787">
    <property type="term" value="F:hydrolase activity"/>
    <property type="evidence" value="ECO:0007669"/>
    <property type="project" value="UniProtKB-KW"/>
</dbReference>
<dbReference type="STRING" id="1423734.FC83_GL002887"/>
<sequence>MDIQNVTLDPTKETSLDIYQSNTDEKLPGIVIIGGGSYKKLKERDTERVALTFATHAFQTFVVNYPVLEKKNYDDAKTAIAQAFYYVVQHSRELGVDIDKLGIIGFSAGGQLAADYGNEAGTHAKFVMLGYPAIKPTLDKKMGIQSRDVSQLVSPQTPPTFIWGSINDELTPFLDHIHVYTAALAKHNVPFEAHEFGTGNHGIALANKWTAVVNGDRADRHMGRWFNLGLEWLHEVLGIN</sequence>
<dbReference type="Proteomes" id="UP000051236">
    <property type="component" value="Unassembled WGS sequence"/>
</dbReference>
<feature type="domain" description="BD-FAE-like" evidence="2">
    <location>
        <begin position="16"/>
        <end position="117"/>
    </location>
</feature>
<dbReference type="Pfam" id="PF20434">
    <property type="entry name" value="BD-FAE"/>
    <property type="match status" value="1"/>
</dbReference>
<dbReference type="InterPro" id="IPR049492">
    <property type="entry name" value="BD-FAE-like_dom"/>
</dbReference>
<protein>
    <submittedName>
        <fullName evidence="3">Esterase lipase family protein</fullName>
    </submittedName>
</protein>
<evidence type="ECO:0000259" key="2">
    <source>
        <dbReference type="Pfam" id="PF20434"/>
    </source>
</evidence>
<dbReference type="eggNOG" id="COG0657">
    <property type="taxonomic scope" value="Bacteria"/>
</dbReference>